<dbReference type="AlphaFoldDB" id="A0A1G2BYA6"/>
<gene>
    <name evidence="2" type="ORF">A3H70_00265</name>
</gene>
<proteinExistence type="predicted"/>
<evidence type="ECO:0000313" key="3">
    <source>
        <dbReference type="Proteomes" id="UP000178109"/>
    </source>
</evidence>
<reference evidence="2 3" key="1">
    <citation type="journal article" date="2016" name="Nat. Commun.">
        <title>Thousands of microbial genomes shed light on interconnected biogeochemical processes in an aquifer system.</title>
        <authorList>
            <person name="Anantharaman K."/>
            <person name="Brown C.T."/>
            <person name="Hug L.A."/>
            <person name="Sharon I."/>
            <person name="Castelle C.J."/>
            <person name="Probst A.J."/>
            <person name="Thomas B.C."/>
            <person name="Singh A."/>
            <person name="Wilkins M.J."/>
            <person name="Karaoz U."/>
            <person name="Brodie E.L."/>
            <person name="Williams K.H."/>
            <person name="Hubbard S.S."/>
            <person name="Banfield J.F."/>
        </authorList>
    </citation>
    <scope>NUCLEOTIDE SEQUENCE [LARGE SCALE GENOMIC DNA]</scope>
</reference>
<evidence type="ECO:0000259" key="1">
    <source>
        <dbReference type="Pfam" id="PF10543"/>
    </source>
</evidence>
<keyword evidence="2" id="KW-0238">DNA-binding</keyword>
<dbReference type="GO" id="GO:0003677">
    <property type="term" value="F:DNA binding"/>
    <property type="evidence" value="ECO:0007669"/>
    <property type="project" value="UniProtKB-KW"/>
</dbReference>
<comment type="caution">
    <text evidence="2">The sequence shown here is derived from an EMBL/GenBank/DDBJ whole genome shotgun (WGS) entry which is preliminary data.</text>
</comment>
<dbReference type="Pfam" id="PF10543">
    <property type="entry name" value="ORF6N"/>
    <property type="match status" value="1"/>
</dbReference>
<feature type="domain" description="KilA-N DNA-binding" evidence="1">
    <location>
        <begin position="18"/>
        <end position="104"/>
    </location>
</feature>
<protein>
    <submittedName>
        <fullName evidence="2">DNA-binding protein</fullName>
    </submittedName>
</protein>
<dbReference type="STRING" id="1798553.A3H70_00265"/>
<sequence>MIKTKTEIAIIPSEIIESKIYLVRGQKVMVDRDLARLYSVQTKVLKQAVKRNINRFPRDFMIQLTKGEFANWRSQFVTSNKDKMGLRYPPMVFTEQGVAMLSSVLNSERAVQVNIQIMRTFTKIRELLATNEVLRRKIEALERKYDQRFKVIFDVIKKLISAEEKPKARIGFEANE</sequence>
<dbReference type="Proteomes" id="UP000178109">
    <property type="component" value="Unassembled WGS sequence"/>
</dbReference>
<accession>A0A1G2BYA6</accession>
<organism evidence="2 3">
    <name type="scientific">Candidatus Komeilibacteria bacterium RIFCSPLOWO2_02_FULL_48_11</name>
    <dbReference type="NCBI Taxonomy" id="1798553"/>
    <lineage>
        <taxon>Bacteria</taxon>
        <taxon>Candidatus Komeiliibacteriota</taxon>
    </lineage>
</organism>
<evidence type="ECO:0000313" key="2">
    <source>
        <dbReference type="EMBL" id="OGY93197.1"/>
    </source>
</evidence>
<dbReference type="InterPro" id="IPR018873">
    <property type="entry name" value="KilA-N_DNA-bd_domain"/>
</dbReference>
<name>A0A1G2BYA6_9BACT</name>
<dbReference type="EMBL" id="MHKO01000001">
    <property type="protein sequence ID" value="OGY93197.1"/>
    <property type="molecule type" value="Genomic_DNA"/>
</dbReference>